<name>A0A0F7HAT3_SERFO</name>
<protein>
    <submittedName>
        <fullName evidence="1">Uncharacterized conserved protein</fullName>
    </submittedName>
</protein>
<organism evidence="1 2">
    <name type="scientific">Serratia fonticola</name>
    <dbReference type="NCBI Taxonomy" id="47917"/>
    <lineage>
        <taxon>Bacteria</taxon>
        <taxon>Pseudomonadati</taxon>
        <taxon>Pseudomonadota</taxon>
        <taxon>Gammaproteobacteria</taxon>
        <taxon>Enterobacterales</taxon>
        <taxon>Yersiniaceae</taxon>
        <taxon>Serratia</taxon>
    </lineage>
</organism>
<accession>A0A0F7HAT3</accession>
<sequence>MRLTTRQATLEEIHSLYLCIPEFGSLHSLSDLQQRIGDNPSHGLIAEIDGQAAGFKLGYQTTPGEFYSWLGAVLPAFRRKGVAQAMLAEQERWARSQGYQQLWVKTRNQFRAMLIMLISHEYQIFTLEKKGEVDEYRLLLKKNL</sequence>
<dbReference type="RefSeq" id="WP_024484649.1">
    <property type="nucleotide sequence ID" value="NZ_CAMISF010000012.1"/>
</dbReference>
<dbReference type="STRING" id="47917.AV650_01530"/>
<dbReference type="GO" id="GO:0016747">
    <property type="term" value="F:acyltransferase activity, transferring groups other than amino-acyl groups"/>
    <property type="evidence" value="ECO:0007669"/>
    <property type="project" value="InterPro"/>
</dbReference>
<dbReference type="EMBL" id="LR134492">
    <property type="protein sequence ID" value="VEI62310.1"/>
    <property type="molecule type" value="Genomic_DNA"/>
</dbReference>
<gene>
    <name evidence="1" type="ORF">NCTC13193_00291</name>
</gene>
<dbReference type="InterPro" id="IPR016181">
    <property type="entry name" value="Acyl_CoA_acyltransferase"/>
</dbReference>
<evidence type="ECO:0000313" key="1">
    <source>
        <dbReference type="EMBL" id="VEI62310.1"/>
    </source>
</evidence>
<dbReference type="InterPro" id="IPR000182">
    <property type="entry name" value="GNAT_dom"/>
</dbReference>
<dbReference type="PROSITE" id="PS51186">
    <property type="entry name" value="GNAT"/>
    <property type="match status" value="1"/>
</dbReference>
<dbReference type="Gene3D" id="3.40.630.30">
    <property type="match status" value="1"/>
</dbReference>
<dbReference type="Pfam" id="PF00583">
    <property type="entry name" value="Acetyltransf_1"/>
    <property type="match status" value="1"/>
</dbReference>
<reference evidence="1 2" key="1">
    <citation type="submission" date="2018-12" db="EMBL/GenBank/DDBJ databases">
        <authorList>
            <consortium name="Pathogen Informatics"/>
        </authorList>
    </citation>
    <scope>NUCLEOTIDE SEQUENCE [LARGE SCALE GENOMIC DNA]</scope>
    <source>
        <strain evidence="1 2">NCTC13193</strain>
    </source>
</reference>
<evidence type="ECO:0000313" key="2">
    <source>
        <dbReference type="Proteomes" id="UP000270487"/>
    </source>
</evidence>
<dbReference type="KEGG" id="sfw:WN53_09455"/>
<dbReference type="GeneID" id="30320386"/>
<proteinExistence type="predicted"/>
<dbReference type="AlphaFoldDB" id="A0A0F7HAT3"/>
<dbReference type="Proteomes" id="UP000270487">
    <property type="component" value="Chromosome"/>
</dbReference>
<dbReference type="CDD" id="cd04301">
    <property type="entry name" value="NAT_SF"/>
    <property type="match status" value="1"/>
</dbReference>
<dbReference type="SUPFAM" id="SSF55729">
    <property type="entry name" value="Acyl-CoA N-acyltransferases (Nat)"/>
    <property type="match status" value="1"/>
</dbReference>